<name>A0A085N005_9BILA</name>
<sequence length="90" mass="10130">MLFLSLPQVDNFVLLSFEYFLHFSVDIRSFAIVGSGALAVQCGSEGEPTFFKFDARSIREGSSSYSSTKLKLNFLLKGCMFGPYLFHRDV</sequence>
<evidence type="ECO:0000313" key="1">
    <source>
        <dbReference type="EMBL" id="KFD62801.1"/>
    </source>
</evidence>
<accession>A0A085N005</accession>
<dbReference type="AlphaFoldDB" id="A0A085N005"/>
<dbReference type="Proteomes" id="UP000030758">
    <property type="component" value="Unassembled WGS sequence"/>
</dbReference>
<protein>
    <submittedName>
        <fullName evidence="1">Uncharacterized protein</fullName>
    </submittedName>
</protein>
<dbReference type="EMBL" id="KL367587">
    <property type="protein sequence ID" value="KFD62801.1"/>
    <property type="molecule type" value="Genomic_DNA"/>
</dbReference>
<gene>
    <name evidence="1" type="ORF">M514_05496</name>
</gene>
<reference evidence="1" key="1">
    <citation type="journal article" date="2014" name="Nat. Genet.">
        <title>Genome and transcriptome of the porcine whipworm Trichuris suis.</title>
        <authorList>
            <person name="Jex A.R."/>
            <person name="Nejsum P."/>
            <person name="Schwarz E.M."/>
            <person name="Hu L."/>
            <person name="Young N.D."/>
            <person name="Hall R.S."/>
            <person name="Korhonen P.K."/>
            <person name="Liao S."/>
            <person name="Thamsborg S."/>
            <person name="Xia J."/>
            <person name="Xu P."/>
            <person name="Wang S."/>
            <person name="Scheerlinck J.P."/>
            <person name="Hofmann A."/>
            <person name="Sternberg P.W."/>
            <person name="Wang J."/>
            <person name="Gasser R.B."/>
        </authorList>
    </citation>
    <scope>NUCLEOTIDE SEQUENCE [LARGE SCALE GENOMIC DNA]</scope>
    <source>
        <strain evidence="1">DCEP-RM93F</strain>
    </source>
</reference>
<organism evidence="1">
    <name type="scientific">Trichuris suis</name>
    <name type="common">pig whipworm</name>
    <dbReference type="NCBI Taxonomy" id="68888"/>
    <lineage>
        <taxon>Eukaryota</taxon>
        <taxon>Metazoa</taxon>
        <taxon>Ecdysozoa</taxon>
        <taxon>Nematoda</taxon>
        <taxon>Enoplea</taxon>
        <taxon>Dorylaimia</taxon>
        <taxon>Trichinellida</taxon>
        <taxon>Trichuridae</taxon>
        <taxon>Trichuris</taxon>
    </lineage>
</organism>
<proteinExistence type="predicted"/>